<sequence>MLLEQGNSLVLPLKKLNAALGQECESMDALLVHVSGDRPHLTNGITKGVSLLTTFIEKFVKKRTSNTLNSGGYSVSKEGATVGQSVAGAGGPISHLLSNGQPGNLASPSRGVAAGGPFAGGGVGIGGRGSSGGLNVPETPGN</sequence>
<proteinExistence type="predicted"/>
<name>A0A3S5BUQ4_9PLAT</name>
<keyword evidence="2" id="KW-1185">Reference proteome</keyword>
<comment type="caution">
    <text evidence="1">The sequence shown here is derived from an EMBL/GenBank/DDBJ whole genome shotgun (WGS) entry which is preliminary data.</text>
</comment>
<organism evidence="1 2">
    <name type="scientific">Protopolystoma xenopodis</name>
    <dbReference type="NCBI Taxonomy" id="117903"/>
    <lineage>
        <taxon>Eukaryota</taxon>
        <taxon>Metazoa</taxon>
        <taxon>Spiralia</taxon>
        <taxon>Lophotrochozoa</taxon>
        <taxon>Platyhelminthes</taxon>
        <taxon>Monogenea</taxon>
        <taxon>Polyopisthocotylea</taxon>
        <taxon>Polystomatidea</taxon>
        <taxon>Polystomatidae</taxon>
        <taxon>Protopolystoma</taxon>
    </lineage>
</organism>
<reference evidence="1" key="1">
    <citation type="submission" date="2018-11" db="EMBL/GenBank/DDBJ databases">
        <authorList>
            <consortium name="Pathogen Informatics"/>
        </authorList>
    </citation>
    <scope>NUCLEOTIDE SEQUENCE</scope>
</reference>
<evidence type="ECO:0000313" key="2">
    <source>
        <dbReference type="Proteomes" id="UP000784294"/>
    </source>
</evidence>
<dbReference type="AlphaFoldDB" id="A0A3S5BUQ4"/>
<dbReference type="EMBL" id="CAAALY010040906">
    <property type="protein sequence ID" value="VEL19287.1"/>
    <property type="molecule type" value="Genomic_DNA"/>
</dbReference>
<evidence type="ECO:0000313" key="1">
    <source>
        <dbReference type="EMBL" id="VEL19287.1"/>
    </source>
</evidence>
<gene>
    <name evidence="1" type="ORF">PXEA_LOCUS12727</name>
</gene>
<dbReference type="Proteomes" id="UP000784294">
    <property type="component" value="Unassembled WGS sequence"/>
</dbReference>
<accession>A0A3S5BUQ4</accession>
<protein>
    <submittedName>
        <fullName evidence="1">Uncharacterized protein</fullName>
    </submittedName>
</protein>
<feature type="non-terminal residue" evidence="1">
    <location>
        <position position="142"/>
    </location>
</feature>